<dbReference type="KEGG" id="abas:ACPOL_0199"/>
<accession>A0A2Z5FSY9</accession>
<keyword evidence="2" id="KW-1185">Reference proteome</keyword>
<gene>
    <name evidence="1" type="ORF">ACPOL_0199</name>
</gene>
<dbReference type="AlphaFoldDB" id="A0A2Z5FSY9"/>
<dbReference type="EMBL" id="CP030840">
    <property type="protein sequence ID" value="AXC09584.1"/>
    <property type="molecule type" value="Genomic_DNA"/>
</dbReference>
<name>A0A2Z5FSY9_9BACT</name>
<proteinExistence type="predicted"/>
<evidence type="ECO:0000313" key="1">
    <source>
        <dbReference type="EMBL" id="AXC09584.1"/>
    </source>
</evidence>
<evidence type="ECO:0000313" key="2">
    <source>
        <dbReference type="Proteomes" id="UP000253606"/>
    </source>
</evidence>
<dbReference type="Proteomes" id="UP000253606">
    <property type="component" value="Chromosome"/>
</dbReference>
<organism evidence="1 2">
    <name type="scientific">Acidisarcina polymorpha</name>
    <dbReference type="NCBI Taxonomy" id="2211140"/>
    <lineage>
        <taxon>Bacteria</taxon>
        <taxon>Pseudomonadati</taxon>
        <taxon>Acidobacteriota</taxon>
        <taxon>Terriglobia</taxon>
        <taxon>Terriglobales</taxon>
        <taxon>Acidobacteriaceae</taxon>
        <taxon>Acidisarcina</taxon>
    </lineage>
</organism>
<reference evidence="1 2" key="1">
    <citation type="journal article" date="2018" name="Front. Microbiol.">
        <title>Hydrolytic Capabilities as a Key to Environmental Success: Chitinolytic and Cellulolytic Acidobacteria From Acidic Sub-arctic Soils and Boreal Peatlands.</title>
        <authorList>
            <person name="Belova S.E."/>
            <person name="Ravin N.V."/>
            <person name="Pankratov T.A."/>
            <person name="Rakitin A.L."/>
            <person name="Ivanova A.A."/>
            <person name="Beletsky A.V."/>
            <person name="Mardanov A.V."/>
            <person name="Sinninghe Damste J.S."/>
            <person name="Dedysh S.N."/>
        </authorList>
    </citation>
    <scope>NUCLEOTIDE SEQUENCE [LARGE SCALE GENOMIC DNA]</scope>
    <source>
        <strain evidence="1 2">SBC82</strain>
    </source>
</reference>
<sequence length="68" mass="7332">MEETVVNDIAFAVFPFNDPLAFLHMAKTGISGDGAGLLALFCVYEKWSAGTKCTHEENASAGKIRLVQ</sequence>
<protein>
    <submittedName>
        <fullName evidence="1">Uncharacterized protein</fullName>
    </submittedName>
</protein>